<feature type="repeat" description="ANK" evidence="1">
    <location>
        <begin position="17"/>
        <end position="49"/>
    </location>
</feature>
<dbReference type="PROSITE" id="PS50088">
    <property type="entry name" value="ANK_REPEAT"/>
    <property type="match status" value="2"/>
</dbReference>
<dbReference type="EMBL" id="CH476618">
    <property type="protein sequence ID" value="EEP82137.1"/>
    <property type="molecule type" value="Genomic_DNA"/>
</dbReference>
<dbReference type="Proteomes" id="UP000002058">
    <property type="component" value="Unassembled WGS sequence"/>
</dbReference>
<sequence length="142" mass="15299">MSGYKDPWETRQLEAEHFTPPLLLAARSGNTDLVKALLAYGANPNTPYHGIGGLRRDSDGSGLKAQAGFTCGRVIQSAMEYGHPEIVQLLLDAGADINLPRPVWPVPVWPVGGHVCEPVPRAVYLEVTAGLEAAMSARREAR</sequence>
<dbReference type="GeneID" id="8442542"/>
<dbReference type="AlphaFoldDB" id="C4JWR0"/>
<dbReference type="SMART" id="SM00248">
    <property type="entry name" value="ANK"/>
    <property type="match status" value="2"/>
</dbReference>
<organism evidence="2 3">
    <name type="scientific">Uncinocarpus reesii (strain UAMH 1704)</name>
    <dbReference type="NCBI Taxonomy" id="336963"/>
    <lineage>
        <taxon>Eukaryota</taxon>
        <taxon>Fungi</taxon>
        <taxon>Dikarya</taxon>
        <taxon>Ascomycota</taxon>
        <taxon>Pezizomycotina</taxon>
        <taxon>Eurotiomycetes</taxon>
        <taxon>Eurotiomycetidae</taxon>
        <taxon>Onygenales</taxon>
        <taxon>Onygenaceae</taxon>
        <taxon>Uncinocarpus</taxon>
    </lineage>
</organism>
<gene>
    <name evidence="2" type="ORF">UREG_07002</name>
</gene>
<dbReference type="RefSeq" id="XP_002584035.1">
    <property type="nucleotide sequence ID" value="XM_002583989.1"/>
</dbReference>
<dbReference type="InParanoid" id="C4JWR0"/>
<evidence type="ECO:0000313" key="3">
    <source>
        <dbReference type="Proteomes" id="UP000002058"/>
    </source>
</evidence>
<dbReference type="VEuPathDB" id="FungiDB:UREG_07002"/>
<dbReference type="HOGENOM" id="CLU_1817239_0_0_1"/>
<reference evidence="3" key="1">
    <citation type="journal article" date="2009" name="Genome Res.">
        <title>Comparative genomic analyses of the human fungal pathogens Coccidioides and their relatives.</title>
        <authorList>
            <person name="Sharpton T.J."/>
            <person name="Stajich J.E."/>
            <person name="Rounsley S.D."/>
            <person name="Gardner M.J."/>
            <person name="Wortman J.R."/>
            <person name="Jordar V.S."/>
            <person name="Maiti R."/>
            <person name="Kodira C.D."/>
            <person name="Neafsey D.E."/>
            <person name="Zeng Q."/>
            <person name="Hung C.-Y."/>
            <person name="McMahan C."/>
            <person name="Muszewska A."/>
            <person name="Grynberg M."/>
            <person name="Mandel M.A."/>
            <person name="Kellner E.M."/>
            <person name="Barker B.M."/>
            <person name="Galgiani J.N."/>
            <person name="Orbach M.J."/>
            <person name="Kirkland T.N."/>
            <person name="Cole G.T."/>
            <person name="Henn M.R."/>
            <person name="Birren B.W."/>
            <person name="Taylor J.W."/>
        </authorList>
    </citation>
    <scope>NUCLEOTIDE SEQUENCE [LARGE SCALE GENOMIC DNA]</scope>
    <source>
        <strain evidence="3">UAMH 1704</strain>
    </source>
</reference>
<dbReference type="SUPFAM" id="SSF48403">
    <property type="entry name" value="Ankyrin repeat"/>
    <property type="match status" value="1"/>
</dbReference>
<dbReference type="Gene3D" id="1.25.40.20">
    <property type="entry name" value="Ankyrin repeat-containing domain"/>
    <property type="match status" value="1"/>
</dbReference>
<dbReference type="KEGG" id="ure:UREG_07002"/>
<evidence type="ECO:0000313" key="2">
    <source>
        <dbReference type="EMBL" id="EEP82137.1"/>
    </source>
</evidence>
<name>C4JWR0_UNCRE</name>
<accession>C4JWR0</accession>
<dbReference type="InterPro" id="IPR036770">
    <property type="entry name" value="Ankyrin_rpt-contain_sf"/>
</dbReference>
<dbReference type="OrthoDB" id="4772757at2759"/>
<keyword evidence="1" id="KW-0040">ANK repeat</keyword>
<feature type="repeat" description="ANK" evidence="1">
    <location>
        <begin position="75"/>
        <end position="102"/>
    </location>
</feature>
<dbReference type="OMA" id="MEYGHPE"/>
<keyword evidence="3" id="KW-1185">Reference proteome</keyword>
<proteinExistence type="predicted"/>
<evidence type="ECO:0000256" key="1">
    <source>
        <dbReference type="PROSITE-ProRule" id="PRU00023"/>
    </source>
</evidence>
<dbReference type="PROSITE" id="PS50297">
    <property type="entry name" value="ANK_REP_REGION"/>
    <property type="match status" value="2"/>
</dbReference>
<dbReference type="Pfam" id="PF12796">
    <property type="entry name" value="Ank_2"/>
    <property type="match status" value="1"/>
</dbReference>
<protein>
    <submittedName>
        <fullName evidence="2">Uncharacterized protein</fullName>
    </submittedName>
</protein>
<dbReference type="STRING" id="336963.C4JWR0"/>
<dbReference type="InterPro" id="IPR002110">
    <property type="entry name" value="Ankyrin_rpt"/>
</dbReference>